<feature type="compositionally biased region" description="Low complexity" evidence="1">
    <location>
        <begin position="93"/>
        <end position="102"/>
    </location>
</feature>
<evidence type="ECO:0000313" key="3">
    <source>
        <dbReference type="EMBL" id="EHM89386.1"/>
    </source>
</evidence>
<dbReference type="HOGENOM" id="CLU_693767_0_0_11"/>
<feature type="compositionally biased region" description="Low complexity" evidence="1">
    <location>
        <begin position="293"/>
        <end position="330"/>
    </location>
</feature>
<feature type="compositionally biased region" description="Polar residues" evidence="1">
    <location>
        <begin position="59"/>
        <end position="69"/>
    </location>
</feature>
<organism evidence="3 4">
    <name type="scientific">Actinomyces graevenitzii C83</name>
    <dbReference type="NCBI Taxonomy" id="435830"/>
    <lineage>
        <taxon>Bacteria</taxon>
        <taxon>Bacillati</taxon>
        <taxon>Actinomycetota</taxon>
        <taxon>Actinomycetes</taxon>
        <taxon>Actinomycetales</taxon>
        <taxon>Actinomycetaceae</taxon>
        <taxon>Actinomyces</taxon>
    </lineage>
</organism>
<feature type="compositionally biased region" description="Pro residues" evidence="1">
    <location>
        <begin position="209"/>
        <end position="235"/>
    </location>
</feature>
<feature type="transmembrane region" description="Helical" evidence="2">
    <location>
        <begin position="254"/>
        <end position="276"/>
    </location>
</feature>
<evidence type="ECO:0000256" key="1">
    <source>
        <dbReference type="SAM" id="MobiDB-lite"/>
    </source>
</evidence>
<name>G9PDG8_9ACTO</name>
<dbReference type="Proteomes" id="UP000003822">
    <property type="component" value="Unassembled WGS sequence"/>
</dbReference>
<keyword evidence="2" id="KW-0812">Transmembrane</keyword>
<feature type="compositionally biased region" description="Low complexity" evidence="1">
    <location>
        <begin position="187"/>
        <end position="205"/>
    </location>
</feature>
<proteinExistence type="predicted"/>
<feature type="compositionally biased region" description="Low complexity" evidence="1">
    <location>
        <begin position="146"/>
        <end position="169"/>
    </location>
</feature>
<dbReference type="AlphaFoldDB" id="G9PDG8"/>
<keyword evidence="4" id="KW-1185">Reference proteome</keyword>
<sequence length="397" mass="40382">MSAYDPRQRREPAAPENSQQNGYFSAPTASGSAIPATPGQQPTAAFQAPYDGACEQPPTAFNASGQAPYNSVEPDPVAYQPTQAMPPVGSQPAGGAHAAPPATQAMDPIDAFTPEPTQAMPPVIQPKSAGQDLPYATQAMAPVGSQPAGGAHAAPATRAMPAATQAMPPIDAQEALPPSVSPRRGRAAGAVGAGAMAAGGAASAAQRPPSVPPGSIPPGSIPPGSVPPSSIPPGGPLTDDEPAEDEEPTKRSKFMLWFILALLAFLAVCFAIAWSATGNSVPDPTPSAPAVITPSLDSTATPAPTSTTKPLSKSSPSPTQENNNNNNNNNQPVQPSQPEYTQPPQQNYPSAPSQPSYTSPSPYPNDPGNDDDDDDNDDDDGNNYIVPGPGDPNNSNS</sequence>
<keyword evidence="2" id="KW-1133">Transmembrane helix</keyword>
<evidence type="ECO:0000256" key="2">
    <source>
        <dbReference type="SAM" id="Phobius"/>
    </source>
</evidence>
<feature type="compositionally biased region" description="Polar residues" evidence="1">
    <location>
        <begin position="331"/>
        <end position="347"/>
    </location>
</feature>
<reference evidence="3 4" key="1">
    <citation type="submission" date="2011-10" db="EMBL/GenBank/DDBJ databases">
        <title>The Genome Sequence of Actinomyces graevenitzii C83.</title>
        <authorList>
            <consortium name="The Broad Institute Genome Sequencing Platform"/>
            <consortium name="The Broad Institute Genome Sequencing Center for Infectious Disease"/>
            <person name="Earl A."/>
            <person name="Ward D."/>
            <person name="Feldgarden M."/>
            <person name="Gevers D."/>
            <person name="Sibley C.D."/>
            <person name="Field T.R."/>
            <person name="Grinwis M."/>
            <person name="Eshaghurshan C.S."/>
            <person name="Surette M.G."/>
            <person name="Young S.K."/>
            <person name="Zeng Q."/>
            <person name="Gargeya S."/>
            <person name="Fitzgerald M."/>
            <person name="Haas B."/>
            <person name="Abouelleil A."/>
            <person name="Alvarado L."/>
            <person name="Arachchi H.M."/>
            <person name="Berlin A."/>
            <person name="Brown A."/>
            <person name="Chapman S.B."/>
            <person name="Chen Z."/>
            <person name="Dunbar C."/>
            <person name="Freedman E."/>
            <person name="Gearin G."/>
            <person name="Goldberg J."/>
            <person name="Griggs A."/>
            <person name="Gujja S."/>
            <person name="Heiman D."/>
            <person name="Howarth C."/>
            <person name="Larson L."/>
            <person name="Lui A."/>
            <person name="MacDonald P.J.P."/>
            <person name="Montmayeur A."/>
            <person name="Murphy C."/>
            <person name="Neiman D."/>
            <person name="Pearson M."/>
            <person name="Priest M."/>
            <person name="Roberts A."/>
            <person name="Saif S."/>
            <person name="Shea T."/>
            <person name="Shenoy N."/>
            <person name="Sisk P."/>
            <person name="Stolte C."/>
            <person name="Sykes S."/>
            <person name="Wortman J."/>
            <person name="Nusbaum C."/>
            <person name="Birren B."/>
        </authorList>
    </citation>
    <scope>NUCLEOTIDE SEQUENCE [LARGE SCALE GENOMIC DNA]</scope>
    <source>
        <strain evidence="3 4">C83</strain>
    </source>
</reference>
<keyword evidence="2" id="KW-0472">Membrane</keyword>
<dbReference type="PATRIC" id="fig|435830.3.peg.52"/>
<accession>G9PDG8</accession>
<protein>
    <submittedName>
        <fullName evidence="3">Uncharacterized protein</fullName>
    </submittedName>
</protein>
<gene>
    <name evidence="3" type="ORF">HMPREF0045_00051</name>
</gene>
<feature type="compositionally biased region" description="Acidic residues" evidence="1">
    <location>
        <begin position="368"/>
        <end position="381"/>
    </location>
</feature>
<feature type="compositionally biased region" description="Acidic residues" evidence="1">
    <location>
        <begin position="238"/>
        <end position="247"/>
    </location>
</feature>
<dbReference type="STRING" id="435830.HMPREF0045_00051"/>
<feature type="region of interest" description="Disordered" evidence="1">
    <location>
        <begin position="279"/>
        <end position="397"/>
    </location>
</feature>
<feature type="compositionally biased region" description="Basic and acidic residues" evidence="1">
    <location>
        <begin position="1"/>
        <end position="13"/>
    </location>
</feature>
<feature type="compositionally biased region" description="Low complexity" evidence="1">
    <location>
        <begin position="348"/>
        <end position="360"/>
    </location>
</feature>
<dbReference type="EMBL" id="ACRN01000001">
    <property type="protein sequence ID" value="EHM89386.1"/>
    <property type="molecule type" value="Genomic_DNA"/>
</dbReference>
<feature type="region of interest" description="Disordered" evidence="1">
    <location>
        <begin position="1"/>
        <end position="249"/>
    </location>
</feature>
<dbReference type="RefSeq" id="WP_005984393.1">
    <property type="nucleotide sequence ID" value="NZ_JH470338.1"/>
</dbReference>
<evidence type="ECO:0000313" key="4">
    <source>
        <dbReference type="Proteomes" id="UP000003822"/>
    </source>
</evidence>
<comment type="caution">
    <text evidence="3">The sequence shown here is derived from an EMBL/GenBank/DDBJ whole genome shotgun (WGS) entry which is preliminary data.</text>
</comment>
<feature type="compositionally biased region" description="Polar residues" evidence="1">
    <location>
        <begin position="16"/>
        <end position="31"/>
    </location>
</feature>